<gene>
    <name evidence="2" type="ORF">OG549_12225</name>
</gene>
<dbReference type="PANTHER" id="PTHR44846">
    <property type="entry name" value="MANNOSYL-D-GLYCERATE TRANSPORT/METABOLISM SYSTEM REPRESSOR MNGR-RELATED"/>
    <property type="match status" value="1"/>
</dbReference>
<dbReference type="InterPro" id="IPR028978">
    <property type="entry name" value="Chorismate_lyase_/UTRA_dom_sf"/>
</dbReference>
<dbReference type="PANTHER" id="PTHR44846:SF17">
    <property type="entry name" value="GNTR-FAMILY TRANSCRIPTIONAL REGULATOR"/>
    <property type="match status" value="1"/>
</dbReference>
<dbReference type="InterPro" id="IPR011663">
    <property type="entry name" value="UTRA"/>
</dbReference>
<sequence length="179" mass="19198">MGAGEWVSSSMPYLAPHSQSAADAWGAEAAARGGTGRQRIVHAGEVAAPAEVAEAFGGAEGMPVVLRRRVMYLDDLPCELTDSYYPLELARGTALSGTAKIPGGAARLLAELGHTSVRIREDVIAALPDDEAQEILRLTSAEPVLRPTRTTIDADDRPIQVDMMTMPATLQRLRYEIRS</sequence>
<dbReference type="Pfam" id="PF07702">
    <property type="entry name" value="UTRA"/>
    <property type="match status" value="1"/>
</dbReference>
<dbReference type="GO" id="GO:0003677">
    <property type="term" value="F:DNA binding"/>
    <property type="evidence" value="ECO:0007669"/>
    <property type="project" value="InterPro"/>
</dbReference>
<protein>
    <submittedName>
        <fullName evidence="2">UTRA domain-containing protein</fullName>
    </submittedName>
</protein>
<reference evidence="2" key="1">
    <citation type="submission" date="2022-10" db="EMBL/GenBank/DDBJ databases">
        <title>The complete genomes of actinobacterial strains from the NBC collection.</title>
        <authorList>
            <person name="Joergensen T.S."/>
            <person name="Alvarez Arevalo M."/>
            <person name="Sterndorff E.B."/>
            <person name="Faurdal D."/>
            <person name="Vuksanovic O."/>
            <person name="Mourched A.-S."/>
            <person name="Charusanti P."/>
            <person name="Shaw S."/>
            <person name="Blin K."/>
            <person name="Weber T."/>
        </authorList>
    </citation>
    <scope>NUCLEOTIDE SEQUENCE</scope>
    <source>
        <strain evidence="2">NBC_00003</strain>
    </source>
</reference>
<dbReference type="AlphaFoldDB" id="A0AAU2V2K0"/>
<name>A0AAU2V2K0_9ACTN</name>
<accession>A0AAU2V2K0</accession>
<dbReference type="EMBL" id="CP108318">
    <property type="protein sequence ID" value="WTW61355.1"/>
    <property type="molecule type" value="Genomic_DNA"/>
</dbReference>
<feature type="domain" description="UbiC transcription regulator-associated" evidence="1">
    <location>
        <begin position="31"/>
        <end position="172"/>
    </location>
</feature>
<dbReference type="GO" id="GO:0045892">
    <property type="term" value="P:negative regulation of DNA-templated transcription"/>
    <property type="evidence" value="ECO:0007669"/>
    <property type="project" value="TreeGrafter"/>
</dbReference>
<dbReference type="SUPFAM" id="SSF64288">
    <property type="entry name" value="Chorismate lyase-like"/>
    <property type="match status" value="1"/>
</dbReference>
<dbReference type="InterPro" id="IPR050679">
    <property type="entry name" value="Bact_HTH_transcr_reg"/>
</dbReference>
<evidence type="ECO:0000259" key="1">
    <source>
        <dbReference type="SMART" id="SM00866"/>
    </source>
</evidence>
<evidence type="ECO:0000313" key="2">
    <source>
        <dbReference type="EMBL" id="WTW61355.1"/>
    </source>
</evidence>
<dbReference type="SMART" id="SM00866">
    <property type="entry name" value="UTRA"/>
    <property type="match status" value="1"/>
</dbReference>
<dbReference type="Gene3D" id="3.40.1410.10">
    <property type="entry name" value="Chorismate lyase-like"/>
    <property type="match status" value="1"/>
</dbReference>
<organism evidence="2">
    <name type="scientific">Streptomyces sp. NBC_00003</name>
    <dbReference type="NCBI Taxonomy" id="2903608"/>
    <lineage>
        <taxon>Bacteria</taxon>
        <taxon>Bacillati</taxon>
        <taxon>Actinomycetota</taxon>
        <taxon>Actinomycetes</taxon>
        <taxon>Kitasatosporales</taxon>
        <taxon>Streptomycetaceae</taxon>
        <taxon>Streptomyces</taxon>
    </lineage>
</organism>
<proteinExistence type="predicted"/>